<reference evidence="2 3" key="1">
    <citation type="submission" date="2018-06" db="EMBL/GenBank/DDBJ databases">
        <title>Comparative genomics of downy mildews reveals potential adaptations to biotrophy.</title>
        <authorList>
            <person name="Fletcher K."/>
            <person name="Klosterman S.J."/>
            <person name="Derevnina L."/>
            <person name="Martin F."/>
            <person name="Koike S."/>
            <person name="Reyes Chin-Wo S."/>
            <person name="Mou B."/>
            <person name="Michelmore R."/>
        </authorList>
    </citation>
    <scope>NUCLEOTIDE SEQUENCE [LARGE SCALE GENOMIC DNA]</scope>
    <source>
        <strain evidence="2 3">R13</strain>
    </source>
</reference>
<proteinExistence type="predicted"/>
<accession>A0A3R7W3T0</accession>
<dbReference type="EMBL" id="QKXF01000210">
    <property type="protein sequence ID" value="RQM14283.1"/>
    <property type="molecule type" value="Genomic_DNA"/>
</dbReference>
<feature type="region of interest" description="Disordered" evidence="1">
    <location>
        <begin position="56"/>
        <end position="78"/>
    </location>
</feature>
<comment type="caution">
    <text evidence="2">The sequence shown here is derived from an EMBL/GenBank/DDBJ whole genome shotgun (WGS) entry which is preliminary data.</text>
</comment>
<sequence>MNSTVNSVGHHHNHFHCTLTSARRQWEAQFDITSNIKKCCIQISARAQYLLLPAKRRQKLMRSQPPRLPPSSPTDYFE</sequence>
<organism evidence="2 3">
    <name type="scientific">Peronospora effusa</name>
    <dbReference type="NCBI Taxonomy" id="542832"/>
    <lineage>
        <taxon>Eukaryota</taxon>
        <taxon>Sar</taxon>
        <taxon>Stramenopiles</taxon>
        <taxon>Oomycota</taxon>
        <taxon>Peronosporomycetes</taxon>
        <taxon>Peronosporales</taxon>
        <taxon>Peronosporaceae</taxon>
        <taxon>Peronospora</taxon>
    </lineage>
</organism>
<protein>
    <submittedName>
        <fullName evidence="2">Uncharacterized protein</fullName>
    </submittedName>
</protein>
<dbReference type="AlphaFoldDB" id="A0A3R7W3T0"/>
<name>A0A3R7W3T0_9STRA</name>
<evidence type="ECO:0000313" key="2">
    <source>
        <dbReference type="EMBL" id="RQM14283.1"/>
    </source>
</evidence>
<dbReference type="Proteomes" id="UP000286097">
    <property type="component" value="Unassembled WGS sequence"/>
</dbReference>
<evidence type="ECO:0000256" key="1">
    <source>
        <dbReference type="SAM" id="MobiDB-lite"/>
    </source>
</evidence>
<evidence type="ECO:0000313" key="3">
    <source>
        <dbReference type="Proteomes" id="UP000286097"/>
    </source>
</evidence>
<gene>
    <name evidence="2" type="ORF">DD237_005132</name>
</gene>
<dbReference type="VEuPathDB" id="FungiDB:DD237_005132"/>